<proteinExistence type="predicted"/>
<keyword evidence="4" id="KW-1185">Reference proteome</keyword>
<reference evidence="2 5" key="1">
    <citation type="submission" date="2016-10" db="EMBL/GenBank/DDBJ databases">
        <authorList>
            <person name="de Groot N.N."/>
        </authorList>
    </citation>
    <scope>NUCLEOTIDE SEQUENCE [LARGE SCALE GENOMIC DNA]</scope>
    <source>
        <strain evidence="2 5">CCM 7361</strain>
    </source>
</reference>
<dbReference type="GO" id="GO:0004826">
    <property type="term" value="F:phenylalanine-tRNA ligase activity"/>
    <property type="evidence" value="ECO:0007669"/>
    <property type="project" value="InterPro"/>
</dbReference>
<organism evidence="2 5">
    <name type="scientific">Pseudomonas delhiensis</name>
    <dbReference type="NCBI Taxonomy" id="366289"/>
    <lineage>
        <taxon>Bacteria</taxon>
        <taxon>Pseudomonadati</taxon>
        <taxon>Pseudomonadota</taxon>
        <taxon>Gammaproteobacteria</taxon>
        <taxon>Pseudomonadales</taxon>
        <taxon>Pseudomonadaceae</taxon>
        <taxon>Pseudomonas</taxon>
    </lineage>
</organism>
<evidence type="ECO:0000313" key="4">
    <source>
        <dbReference type="Proteomes" id="UP000198309"/>
    </source>
</evidence>
<dbReference type="Gene3D" id="3.50.40.10">
    <property type="entry name" value="Phenylalanyl-trna Synthetase, Chain B, domain 3"/>
    <property type="match status" value="1"/>
</dbReference>
<evidence type="ECO:0000313" key="3">
    <source>
        <dbReference type="EMBL" id="SNS88629.1"/>
    </source>
</evidence>
<dbReference type="InterPro" id="IPR020825">
    <property type="entry name" value="Phe-tRNA_synthase-like_B3/B4"/>
</dbReference>
<sequence>MQPVFPRIDPRVATLAPGFRALSLTVEAAPILHPAVAGQAVERACRVLLDGGPAWAEAHIAAWAEVFRGFGAKPQRTPCSVEALRKRVLRDGSLPSIDPVVDLYNAISIQYALPVGGENLAAYVGTPRLTLADGSEPFDTFKEGQPANDPPLPGEVIWRDDLGATCRRWNWRQGVRTRLSAEARQMWFILESLPAMPLEALHEAGERLVEGLRQMMPGVRLERHLVGAVEPK</sequence>
<dbReference type="Pfam" id="PF03483">
    <property type="entry name" value="B3_4"/>
    <property type="match status" value="1"/>
</dbReference>
<reference evidence="3 4" key="2">
    <citation type="submission" date="2017-06" db="EMBL/GenBank/DDBJ databases">
        <authorList>
            <person name="Varghese N."/>
            <person name="Submissions S."/>
        </authorList>
    </citation>
    <scope>NUCLEOTIDE SEQUENCE [LARGE SCALE GENOMIC DNA]</scope>
    <source>
        <strain evidence="3 4">RLD-1</strain>
    </source>
</reference>
<name>A0A239I523_9PSED</name>
<dbReference type="RefSeq" id="WP_089391306.1">
    <property type="nucleotide sequence ID" value="NZ_FNEC01000019.1"/>
</dbReference>
<dbReference type="Proteomes" id="UP000199693">
    <property type="component" value="Unassembled WGS sequence"/>
</dbReference>
<dbReference type="AlphaFoldDB" id="A0A239I523"/>
<accession>A0A239I523</accession>
<evidence type="ECO:0000259" key="1">
    <source>
        <dbReference type="SMART" id="SM00873"/>
    </source>
</evidence>
<dbReference type="EMBL" id="FZPC01000009">
    <property type="protein sequence ID" value="SNS88629.1"/>
    <property type="molecule type" value="Genomic_DNA"/>
</dbReference>
<dbReference type="PANTHER" id="PTHR39209">
    <property type="match status" value="1"/>
</dbReference>
<dbReference type="Proteomes" id="UP000198309">
    <property type="component" value="Unassembled WGS sequence"/>
</dbReference>
<dbReference type="SMART" id="SM00873">
    <property type="entry name" value="B3_4"/>
    <property type="match status" value="1"/>
</dbReference>
<feature type="domain" description="B3/B4 tRNA-binding" evidence="1">
    <location>
        <begin position="61"/>
        <end position="217"/>
    </location>
</feature>
<protein>
    <submittedName>
        <fullName evidence="2">B3/B4 domain-containing protein (DNA/RNA-binding domain of Phe-tRNA-synthetase)</fullName>
    </submittedName>
</protein>
<dbReference type="InterPro" id="IPR005146">
    <property type="entry name" value="B3/B4_tRNA-bd"/>
</dbReference>
<dbReference type="PANTHER" id="PTHR39209:SF2">
    <property type="entry name" value="CYTOPLASMIC PROTEIN"/>
    <property type="match status" value="1"/>
</dbReference>
<evidence type="ECO:0000313" key="5">
    <source>
        <dbReference type="Proteomes" id="UP000199693"/>
    </source>
</evidence>
<dbReference type="EMBL" id="FNEC01000019">
    <property type="protein sequence ID" value="SDJ59042.1"/>
    <property type="molecule type" value="Genomic_DNA"/>
</dbReference>
<evidence type="ECO:0000313" key="2">
    <source>
        <dbReference type="EMBL" id="SDJ59042.1"/>
    </source>
</evidence>
<dbReference type="SUPFAM" id="SSF56037">
    <property type="entry name" value="PheT/TilS domain"/>
    <property type="match status" value="1"/>
</dbReference>
<gene>
    <name evidence="2" type="ORF">SAMN05216189_101968</name>
    <name evidence="3" type="ORF">SAMN06295949_10951</name>
</gene>
<dbReference type="GO" id="GO:0003723">
    <property type="term" value="F:RNA binding"/>
    <property type="evidence" value="ECO:0007669"/>
    <property type="project" value="InterPro"/>
</dbReference>